<evidence type="ECO:0000313" key="3">
    <source>
        <dbReference type="Proteomes" id="UP001174314"/>
    </source>
</evidence>
<feature type="compositionally biased region" description="Basic residues" evidence="1">
    <location>
        <begin position="126"/>
        <end position="136"/>
    </location>
</feature>
<dbReference type="Proteomes" id="UP001174314">
    <property type="component" value="Chromosome"/>
</dbReference>
<accession>A0AAU0Q0S0</accession>
<protein>
    <recommendedName>
        <fullName evidence="4">J domain-containing protein</fullName>
    </recommendedName>
</protein>
<evidence type="ECO:0008006" key="4">
    <source>
        <dbReference type="Google" id="ProtNLM"/>
    </source>
</evidence>
<feature type="region of interest" description="Disordered" evidence="1">
    <location>
        <begin position="1"/>
        <end position="30"/>
    </location>
</feature>
<sequence length="154" mass="17221">MSTSRSSQQGHRTSAGSREGKDYTQDPAYISQRRTLIRRYHPDRGGDAQVFIRKLDELDREWADRYAPTPRPTTSMGANWDRAQDIARRHTDADGHLDAGAAAAAAVAVSAPTARRVVKRIRRVTRRTTRAVRTHLPKGMPGAVRYASTSTRPR</sequence>
<reference evidence="2 3" key="1">
    <citation type="submission" date="2023-10" db="EMBL/GenBank/DDBJ databases">
        <title>complete genome sequence of Corynebacterium pseudokroppenstedtii P15-C1.</title>
        <authorList>
            <person name="Bruggemann H."/>
            <person name="Poehlein A."/>
        </authorList>
    </citation>
    <scope>NUCLEOTIDE SEQUENCE [LARGE SCALE GENOMIC DNA]</scope>
    <source>
        <strain evidence="2 3">P15_C1</strain>
    </source>
</reference>
<proteinExistence type="predicted"/>
<dbReference type="RefSeq" id="WP_204087565.1">
    <property type="nucleotide sequence ID" value="NZ_CP137757.1"/>
</dbReference>
<keyword evidence="3" id="KW-1185">Reference proteome</keyword>
<dbReference type="KEGG" id="cpsk:Q0N40_09460"/>
<gene>
    <name evidence="2" type="ORF">Q0N40_09460</name>
</gene>
<feature type="compositionally biased region" description="Polar residues" evidence="1">
    <location>
        <begin position="1"/>
        <end position="16"/>
    </location>
</feature>
<organism evidence="2 3">
    <name type="scientific">Corynebacterium pseudokroppenstedtii</name>
    <dbReference type="NCBI Taxonomy" id="2804917"/>
    <lineage>
        <taxon>Bacteria</taxon>
        <taxon>Bacillati</taxon>
        <taxon>Actinomycetota</taxon>
        <taxon>Actinomycetes</taxon>
        <taxon>Mycobacteriales</taxon>
        <taxon>Corynebacteriaceae</taxon>
        <taxon>Corynebacterium</taxon>
    </lineage>
</organism>
<evidence type="ECO:0000313" key="2">
    <source>
        <dbReference type="EMBL" id="WPF24743.1"/>
    </source>
</evidence>
<evidence type="ECO:0000256" key="1">
    <source>
        <dbReference type="SAM" id="MobiDB-lite"/>
    </source>
</evidence>
<feature type="region of interest" description="Disordered" evidence="1">
    <location>
        <begin position="126"/>
        <end position="154"/>
    </location>
</feature>
<name>A0AAU0Q0S0_9CORY</name>
<dbReference type="EMBL" id="CP137757">
    <property type="protein sequence ID" value="WPF24743.1"/>
    <property type="molecule type" value="Genomic_DNA"/>
</dbReference>
<dbReference type="AlphaFoldDB" id="A0AAU0Q0S0"/>